<evidence type="ECO:0000256" key="2">
    <source>
        <dbReference type="ARBA" id="ARBA00010988"/>
    </source>
</evidence>
<comment type="similarity">
    <text evidence="2 6">Belongs to the caveolin family.</text>
</comment>
<dbReference type="Proteomes" id="UP000267027">
    <property type="component" value="Unassembled WGS sequence"/>
</dbReference>
<evidence type="ECO:0000313" key="9">
    <source>
        <dbReference type="Proteomes" id="UP000267027"/>
    </source>
</evidence>
<reference evidence="10" key="1">
    <citation type="submission" date="2017-02" db="UniProtKB">
        <authorList>
            <consortium name="WormBaseParasite"/>
        </authorList>
    </citation>
    <scope>IDENTIFICATION</scope>
</reference>
<dbReference type="OrthoDB" id="5917823at2759"/>
<evidence type="ECO:0000256" key="4">
    <source>
        <dbReference type="ARBA" id="ARBA00023034"/>
    </source>
</evidence>
<evidence type="ECO:0000256" key="6">
    <source>
        <dbReference type="RuleBase" id="RU000680"/>
    </source>
</evidence>
<dbReference type="PANTHER" id="PTHR10844">
    <property type="entry name" value="CAVEOLIN"/>
    <property type="match status" value="1"/>
</dbReference>
<dbReference type="GO" id="GO:0005901">
    <property type="term" value="C:caveola"/>
    <property type="evidence" value="ECO:0007669"/>
    <property type="project" value="UniProtKB-SubCell"/>
</dbReference>
<comment type="function">
    <text evidence="6">May act as a scaffolding protein within caveolar membranes. Interacts directly with G-protein alpha subunits and can functionally regulate their activity.</text>
</comment>
<accession>A0A0R3PMI5</accession>
<proteinExistence type="inferred from homology"/>
<reference evidence="8 9" key="2">
    <citation type="submission" date="2018-11" db="EMBL/GenBank/DDBJ databases">
        <authorList>
            <consortium name="Pathogen Informatics"/>
        </authorList>
    </citation>
    <scope>NUCLEOTIDE SEQUENCE [LARGE SCALE GENOMIC DNA]</scope>
    <source>
        <strain evidence="8 9">Costa Rica</strain>
    </source>
</reference>
<dbReference type="Pfam" id="PF01146">
    <property type="entry name" value="Caveolin"/>
    <property type="match status" value="1"/>
</dbReference>
<feature type="transmembrane region" description="Helical" evidence="7">
    <location>
        <begin position="116"/>
        <end position="137"/>
    </location>
</feature>
<dbReference type="EMBL" id="UYYA01003920">
    <property type="protein sequence ID" value="VDM57693.1"/>
    <property type="molecule type" value="Genomic_DNA"/>
</dbReference>
<dbReference type="STRING" id="334426.A0A0R3PMI5"/>
<keyword evidence="7" id="KW-0812">Transmembrane</keyword>
<dbReference type="AlphaFoldDB" id="A0A0R3PMI5"/>
<evidence type="ECO:0000313" key="10">
    <source>
        <dbReference type="WBParaSite" id="ACOC_0000610701-mRNA-1"/>
    </source>
</evidence>
<keyword evidence="9" id="KW-1185">Reference proteome</keyword>
<dbReference type="PANTHER" id="PTHR10844:SF19">
    <property type="entry name" value="CAVEOLIN-2"/>
    <property type="match status" value="1"/>
</dbReference>
<dbReference type="InterPro" id="IPR001612">
    <property type="entry name" value="Caveolin"/>
</dbReference>
<organism evidence="10">
    <name type="scientific">Angiostrongylus costaricensis</name>
    <name type="common">Nematode worm</name>
    <dbReference type="NCBI Taxonomy" id="334426"/>
    <lineage>
        <taxon>Eukaryota</taxon>
        <taxon>Metazoa</taxon>
        <taxon>Ecdysozoa</taxon>
        <taxon>Nematoda</taxon>
        <taxon>Chromadorea</taxon>
        <taxon>Rhabditida</taxon>
        <taxon>Rhabditina</taxon>
        <taxon>Rhabditomorpha</taxon>
        <taxon>Strongyloidea</taxon>
        <taxon>Metastrongylidae</taxon>
        <taxon>Angiostrongylus</taxon>
    </lineage>
</organism>
<name>A0A0R3PMI5_ANGCS</name>
<evidence type="ECO:0000256" key="3">
    <source>
        <dbReference type="ARBA" id="ARBA00022475"/>
    </source>
</evidence>
<keyword evidence="5 6" id="KW-0472">Membrane</keyword>
<comment type="subcellular location">
    <subcellularLocation>
        <location evidence="1 6">Cell membrane</location>
        <topology evidence="1 6">Peripheral membrane protein</topology>
    </subcellularLocation>
    <subcellularLocation>
        <location evidence="6">Golgi apparatus membrane</location>
        <topology evidence="6">Peripheral membrane protein</topology>
    </subcellularLocation>
    <subcellularLocation>
        <location evidence="6">Membrane</location>
        <location evidence="6">Caveola</location>
        <topology evidence="6">Peripheral membrane protein</topology>
    </subcellularLocation>
</comment>
<keyword evidence="4 6" id="KW-0333">Golgi apparatus</keyword>
<evidence type="ECO:0000256" key="5">
    <source>
        <dbReference type="ARBA" id="ARBA00023136"/>
    </source>
</evidence>
<keyword evidence="7" id="KW-1133">Transmembrane helix</keyword>
<keyword evidence="3 6" id="KW-1003">Cell membrane</keyword>
<protein>
    <recommendedName>
        <fullName evidence="6">Caveolin</fullName>
    </recommendedName>
</protein>
<dbReference type="GO" id="GO:0060090">
    <property type="term" value="F:molecular adaptor activity"/>
    <property type="evidence" value="ECO:0007669"/>
    <property type="project" value="TreeGrafter"/>
</dbReference>
<gene>
    <name evidence="8" type="ORF">ACOC_LOCUS6108</name>
</gene>
<feature type="transmembrane region" description="Helical" evidence="7">
    <location>
        <begin position="83"/>
        <end position="110"/>
    </location>
</feature>
<evidence type="ECO:0000256" key="7">
    <source>
        <dbReference type="SAM" id="Phobius"/>
    </source>
</evidence>
<dbReference type="OMA" id="TRIFMDD"/>
<sequence>MLPTRNLKSETQMAFDLNTDAYKEVIMFELNMADRDEQKLNPDLQTNFLYIFGEPDEQYHSVACVWTSSYRVFELTRIYGYKILTLILALPVSFLAGLVFALFSFLRIWIVQPLLVLVRMVLGQLITIWPLCLIYIVRPFFYSVGAVFSTVRLHRNDGTAIREVHQNTSFFVLCICFNRYKNLH</sequence>
<evidence type="ECO:0000313" key="8">
    <source>
        <dbReference type="EMBL" id="VDM57693.1"/>
    </source>
</evidence>
<dbReference type="WBParaSite" id="ACOC_0000610701-mRNA-1">
    <property type="protein sequence ID" value="ACOC_0000610701-mRNA-1"/>
    <property type="gene ID" value="ACOC_0000610701"/>
</dbReference>
<dbReference type="GO" id="GO:0000139">
    <property type="term" value="C:Golgi membrane"/>
    <property type="evidence" value="ECO:0007669"/>
    <property type="project" value="UniProtKB-SubCell"/>
</dbReference>
<dbReference type="GO" id="GO:0070836">
    <property type="term" value="P:caveola assembly"/>
    <property type="evidence" value="ECO:0007669"/>
    <property type="project" value="InterPro"/>
</dbReference>
<evidence type="ECO:0000256" key="1">
    <source>
        <dbReference type="ARBA" id="ARBA00004202"/>
    </source>
</evidence>